<dbReference type="Gene3D" id="3.10.20.30">
    <property type="match status" value="1"/>
</dbReference>
<dbReference type="Proteomes" id="UP000189981">
    <property type="component" value="Unassembled WGS sequence"/>
</dbReference>
<dbReference type="OrthoDB" id="1191081at2"/>
<dbReference type="InterPro" id="IPR012675">
    <property type="entry name" value="Beta-grasp_dom_sf"/>
</dbReference>
<dbReference type="InterPro" id="IPR016155">
    <property type="entry name" value="Mopterin_synth/thiamin_S_b"/>
</dbReference>
<dbReference type="Pfam" id="PF02597">
    <property type="entry name" value="ThiS"/>
    <property type="match status" value="1"/>
</dbReference>
<dbReference type="CDD" id="cd00754">
    <property type="entry name" value="Ubl_MoaD"/>
    <property type="match status" value="1"/>
</dbReference>
<accession>A0A1T4ZXR0</accession>
<evidence type="ECO:0000313" key="1">
    <source>
        <dbReference type="EMBL" id="SKB27289.1"/>
    </source>
</evidence>
<evidence type="ECO:0000313" key="2">
    <source>
        <dbReference type="Proteomes" id="UP000189981"/>
    </source>
</evidence>
<dbReference type="RefSeq" id="WP_079700564.1">
    <property type="nucleotide sequence ID" value="NZ_FUYR01000001.1"/>
</dbReference>
<keyword evidence="2" id="KW-1185">Reference proteome</keyword>
<name>A0A1T4ZXR0_9SPHI</name>
<protein>
    <submittedName>
        <fullName evidence="1">Molybdopterin synthase sulfur carrier subunit</fullName>
    </submittedName>
</protein>
<dbReference type="SUPFAM" id="SSF54285">
    <property type="entry name" value="MoaD/ThiS"/>
    <property type="match status" value="1"/>
</dbReference>
<dbReference type="STRING" id="572036.SAMN05661099_0046"/>
<organism evidence="1 2">
    <name type="scientific">Daejeonella lutea</name>
    <dbReference type="NCBI Taxonomy" id="572036"/>
    <lineage>
        <taxon>Bacteria</taxon>
        <taxon>Pseudomonadati</taxon>
        <taxon>Bacteroidota</taxon>
        <taxon>Sphingobacteriia</taxon>
        <taxon>Sphingobacteriales</taxon>
        <taxon>Sphingobacteriaceae</taxon>
        <taxon>Daejeonella</taxon>
    </lineage>
</organism>
<dbReference type="EMBL" id="FUYR01000001">
    <property type="protein sequence ID" value="SKB27289.1"/>
    <property type="molecule type" value="Genomic_DNA"/>
</dbReference>
<gene>
    <name evidence="1" type="ORF">SAMN05661099_0046</name>
</gene>
<reference evidence="2" key="1">
    <citation type="submission" date="2017-02" db="EMBL/GenBank/DDBJ databases">
        <authorList>
            <person name="Varghese N."/>
            <person name="Submissions S."/>
        </authorList>
    </citation>
    <scope>NUCLEOTIDE SEQUENCE [LARGE SCALE GENOMIC DNA]</scope>
    <source>
        <strain evidence="2">DSM 22385</strain>
    </source>
</reference>
<dbReference type="InterPro" id="IPR003749">
    <property type="entry name" value="ThiS/MoaD-like"/>
</dbReference>
<proteinExistence type="predicted"/>
<sequence length="77" mass="8304">MQVKVLIFGQLTDITGVSELQLNDVSDRDELITALNRQYPGLADSKYAIAVNKQVINENIGLTDNSTVALLPPFSGG</sequence>
<dbReference type="AlphaFoldDB" id="A0A1T4ZXR0"/>